<keyword evidence="3" id="KW-1185">Reference proteome</keyword>
<feature type="transmembrane region" description="Helical" evidence="1">
    <location>
        <begin position="30"/>
        <end position="48"/>
    </location>
</feature>
<evidence type="ECO:0000313" key="3">
    <source>
        <dbReference type="Proteomes" id="UP000273054"/>
    </source>
</evidence>
<organism evidence="2">
    <name type="scientific">Brazilian cedratvirus IHUMI</name>
    <dbReference type="NCBI Taxonomy" id="2126980"/>
    <lineage>
        <taxon>Viruses</taxon>
        <taxon>Pithoviruses</taxon>
        <taxon>Orthocedratvirinae</taxon>
        <taxon>Alphacedratvirus</taxon>
        <taxon>Alphacedratvirus brasiliense</taxon>
    </lineage>
</organism>
<evidence type="ECO:0000313" key="2">
    <source>
        <dbReference type="EMBL" id="SPN79286.1"/>
    </source>
</evidence>
<dbReference type="EMBL" id="LT994651">
    <property type="protein sequence ID" value="SPN79286.1"/>
    <property type="molecule type" value="Genomic_DNA"/>
</dbReference>
<accession>A0A2R8FE87</accession>
<feature type="transmembrane region" description="Helical" evidence="1">
    <location>
        <begin position="5"/>
        <end position="24"/>
    </location>
</feature>
<evidence type="ECO:0000256" key="1">
    <source>
        <dbReference type="SAM" id="Phobius"/>
    </source>
</evidence>
<protein>
    <submittedName>
        <fullName evidence="2">Transmembrane domain-containing protein</fullName>
    </submittedName>
</protein>
<keyword evidence="1" id="KW-0472">Membrane</keyword>
<reference evidence="2" key="1">
    <citation type="submission" date="2018-03" db="EMBL/GenBank/DDBJ databases">
        <authorList>
            <consortium name="Urmite Genomes"/>
        </authorList>
    </citation>
    <scope>NUCLEOTIDE SEQUENCE [LARGE SCALE GENOMIC DNA]</scope>
    <source>
        <strain evidence="2">IHUMI-27.7</strain>
    </source>
</reference>
<proteinExistence type="predicted"/>
<gene>
    <name evidence="2" type="ORF">BRZCDTV_258</name>
</gene>
<keyword evidence="1" id="KW-1133">Transmembrane helix</keyword>
<keyword evidence="1 2" id="KW-0812">Transmembrane</keyword>
<sequence>MSLILVTVIAIVLFLLLIPLFFFFFTLALVLSLLLLVAFLVYLIIAYFTREEEGPPPQEPLLPILPPGEGNIPPGETPLLPLLPPVGNNAKEYRLSAPVTISGNSNVPIEEFSNIVVDEDGTWTLLFAFYVNATLIEKKLDIDVYIDNTLHSSYAVDFIGFLNFSTLTGGFSERLARGSVISFRARAIRFSGALILPEGTYINLVKAQDV</sequence>
<name>A0A2R8FE87_9VIRU</name>
<dbReference type="Proteomes" id="UP000273054">
    <property type="component" value="Segment"/>
</dbReference>